<keyword evidence="2" id="KW-1185">Reference proteome</keyword>
<proteinExistence type="predicted"/>
<comment type="caution">
    <text evidence="1">The sequence shown here is derived from an EMBL/GenBank/DDBJ whole genome shotgun (WGS) entry which is preliminary data.</text>
</comment>
<dbReference type="Proteomes" id="UP000298663">
    <property type="component" value="Unassembled WGS sequence"/>
</dbReference>
<organism evidence="1 2">
    <name type="scientific">Steinernema carpocapsae</name>
    <name type="common">Entomopathogenic nematode</name>
    <dbReference type="NCBI Taxonomy" id="34508"/>
    <lineage>
        <taxon>Eukaryota</taxon>
        <taxon>Metazoa</taxon>
        <taxon>Ecdysozoa</taxon>
        <taxon>Nematoda</taxon>
        <taxon>Chromadorea</taxon>
        <taxon>Rhabditida</taxon>
        <taxon>Tylenchina</taxon>
        <taxon>Panagrolaimomorpha</taxon>
        <taxon>Strongyloidoidea</taxon>
        <taxon>Steinernematidae</taxon>
        <taxon>Steinernema</taxon>
    </lineage>
</organism>
<evidence type="ECO:0008006" key="3">
    <source>
        <dbReference type="Google" id="ProtNLM"/>
    </source>
</evidence>
<dbReference type="AlphaFoldDB" id="A0A4U5M991"/>
<dbReference type="EMBL" id="AZBU02000009">
    <property type="protein sequence ID" value="TKR65462.1"/>
    <property type="molecule type" value="Genomic_DNA"/>
</dbReference>
<accession>A0A4U5M991</accession>
<evidence type="ECO:0000313" key="2">
    <source>
        <dbReference type="Proteomes" id="UP000298663"/>
    </source>
</evidence>
<sequence length="242" mass="28059">MDNVPFAFIDSVAHLVPTNSLFEVSQLANIWKRVGRTHKSKRIDYRITIYVQGDQISYILSGFRFGYHYKVAKLLKTNLHFARINAVFVRRNVNAREPEHDLGLLRKLLSSCLPVQRLNLTEESLSELLTGNLEALEFVWKLPVQSLQVSQYCPGEIIQFHLFQNQNLKEVTIRRASYNVVHRLMKSWEQERMVKVEIAGKALDELSGLGFSTNTYLMSHWPMARTVQNSSGRQISFRVFPY</sequence>
<reference evidence="1 2" key="1">
    <citation type="journal article" date="2015" name="Genome Biol.">
        <title>Comparative genomics of Steinernema reveals deeply conserved gene regulatory networks.</title>
        <authorList>
            <person name="Dillman A.R."/>
            <person name="Macchietto M."/>
            <person name="Porter C.F."/>
            <person name="Rogers A."/>
            <person name="Williams B."/>
            <person name="Antoshechkin I."/>
            <person name="Lee M.M."/>
            <person name="Goodwin Z."/>
            <person name="Lu X."/>
            <person name="Lewis E.E."/>
            <person name="Goodrich-Blair H."/>
            <person name="Stock S.P."/>
            <person name="Adams B.J."/>
            <person name="Sternberg P.W."/>
            <person name="Mortazavi A."/>
        </authorList>
    </citation>
    <scope>NUCLEOTIDE SEQUENCE [LARGE SCALE GENOMIC DNA]</scope>
    <source>
        <strain evidence="1 2">ALL</strain>
    </source>
</reference>
<name>A0A4U5M991_STECR</name>
<reference evidence="1 2" key="2">
    <citation type="journal article" date="2019" name="G3 (Bethesda)">
        <title>Hybrid Assembly of the Genome of the Entomopathogenic Nematode Steinernema carpocapsae Identifies the X-Chromosome.</title>
        <authorList>
            <person name="Serra L."/>
            <person name="Macchietto M."/>
            <person name="Macias-Munoz A."/>
            <person name="McGill C.J."/>
            <person name="Rodriguez I.M."/>
            <person name="Rodriguez B."/>
            <person name="Murad R."/>
            <person name="Mortazavi A."/>
        </authorList>
    </citation>
    <scope>NUCLEOTIDE SEQUENCE [LARGE SCALE GENOMIC DNA]</scope>
    <source>
        <strain evidence="1 2">ALL</strain>
    </source>
</reference>
<protein>
    <recommendedName>
        <fullName evidence="3">F-box domain-containing protein</fullName>
    </recommendedName>
</protein>
<gene>
    <name evidence="1" type="ORF">L596_025866</name>
</gene>
<evidence type="ECO:0000313" key="1">
    <source>
        <dbReference type="EMBL" id="TKR65462.1"/>
    </source>
</evidence>